<dbReference type="GO" id="GO:0016705">
    <property type="term" value="F:oxidoreductase activity, acting on paired donors, with incorporation or reduction of molecular oxygen"/>
    <property type="evidence" value="ECO:0007669"/>
    <property type="project" value="UniProtKB-ARBA"/>
</dbReference>
<accession>A0A7G9R4Z5</accession>
<dbReference type="GO" id="GO:0004497">
    <property type="term" value="F:monooxygenase activity"/>
    <property type="evidence" value="ECO:0007669"/>
    <property type="project" value="UniProtKB-ARBA"/>
</dbReference>
<comment type="subcellular location">
    <subcellularLocation>
        <location evidence="2">Cell membrane</location>
        <topology evidence="2">Multi-pass membrane protein</topology>
    </subcellularLocation>
</comment>
<keyword evidence="17" id="KW-1015">Disulfide bond</keyword>
<evidence type="ECO:0000256" key="12">
    <source>
        <dbReference type="ARBA" id="ARBA00022989"/>
    </source>
</evidence>
<dbReference type="InterPro" id="IPR014349">
    <property type="entry name" value="Rieske_Fe-S_prot"/>
</dbReference>
<evidence type="ECO:0000256" key="11">
    <source>
        <dbReference type="ARBA" id="ARBA00022982"/>
    </source>
</evidence>
<evidence type="ECO:0000313" key="22">
    <source>
        <dbReference type="EMBL" id="QNN50670.1"/>
    </source>
</evidence>
<organism evidence="22 23">
    <name type="scientific">Phycicoccus endophyticus</name>
    <dbReference type="NCBI Taxonomy" id="1690220"/>
    <lineage>
        <taxon>Bacteria</taxon>
        <taxon>Bacillati</taxon>
        <taxon>Actinomycetota</taxon>
        <taxon>Actinomycetes</taxon>
        <taxon>Micrococcales</taxon>
        <taxon>Intrasporangiaceae</taxon>
        <taxon>Phycicoccus</taxon>
    </lineage>
</organism>
<dbReference type="RefSeq" id="WP_166105231.1">
    <property type="nucleotide sequence ID" value="NZ_BMMY01000001.1"/>
</dbReference>
<proteinExistence type="inferred from homology"/>
<evidence type="ECO:0000256" key="20">
    <source>
        <dbReference type="SAM" id="Phobius"/>
    </source>
</evidence>
<keyword evidence="14" id="KW-0408">Iron</keyword>
<evidence type="ECO:0000256" key="10">
    <source>
        <dbReference type="ARBA" id="ARBA00022723"/>
    </source>
</evidence>
<dbReference type="EMBL" id="CP060712">
    <property type="protein sequence ID" value="QNN50670.1"/>
    <property type="molecule type" value="Genomic_DNA"/>
</dbReference>
<evidence type="ECO:0000256" key="19">
    <source>
        <dbReference type="ARBA" id="ARBA00032409"/>
    </source>
</evidence>
<dbReference type="Pfam" id="PF19297">
    <property type="entry name" value="QcrA_N"/>
    <property type="match status" value="1"/>
</dbReference>
<reference evidence="22 23" key="1">
    <citation type="submission" date="2020-08" db="EMBL/GenBank/DDBJ databases">
        <title>Genome sequence of Phycicoccus endophyticus JCM 31784T.</title>
        <authorList>
            <person name="Hyun D.-W."/>
            <person name="Bae J.-W."/>
        </authorList>
    </citation>
    <scope>NUCLEOTIDE SEQUENCE [LARGE SCALE GENOMIC DNA]</scope>
    <source>
        <strain evidence="22 23">JCM 31784</strain>
    </source>
</reference>
<feature type="transmembrane region" description="Helical" evidence="20">
    <location>
        <begin position="66"/>
        <end position="86"/>
    </location>
</feature>
<dbReference type="InterPro" id="IPR017941">
    <property type="entry name" value="Rieske_2Fe-2S"/>
</dbReference>
<dbReference type="CDD" id="cd03467">
    <property type="entry name" value="Rieske"/>
    <property type="match status" value="1"/>
</dbReference>
<evidence type="ECO:0000256" key="5">
    <source>
        <dbReference type="ARBA" id="ARBA00022448"/>
    </source>
</evidence>
<keyword evidence="13" id="KW-0560">Oxidoreductase</keyword>
<evidence type="ECO:0000256" key="14">
    <source>
        <dbReference type="ARBA" id="ARBA00023004"/>
    </source>
</evidence>
<dbReference type="Pfam" id="PF00355">
    <property type="entry name" value="Rieske"/>
    <property type="match status" value="1"/>
</dbReference>
<gene>
    <name evidence="22" type="ORF">H9L10_06935</name>
</gene>
<keyword evidence="8 20" id="KW-0812">Transmembrane</keyword>
<dbReference type="PANTHER" id="PTHR10134">
    <property type="entry name" value="CYTOCHROME B-C1 COMPLEX SUBUNIT RIESKE, MITOCHONDRIAL"/>
    <property type="match status" value="1"/>
</dbReference>
<feature type="transmembrane region" description="Helical" evidence="20">
    <location>
        <begin position="171"/>
        <end position="189"/>
    </location>
</feature>
<dbReference type="GO" id="GO:0051537">
    <property type="term" value="F:2 iron, 2 sulfur cluster binding"/>
    <property type="evidence" value="ECO:0007669"/>
    <property type="project" value="UniProtKB-KW"/>
</dbReference>
<comment type="similarity">
    <text evidence="3">Belongs to the Rieske iron-sulfur protein family.</text>
</comment>
<evidence type="ECO:0000256" key="4">
    <source>
        <dbReference type="ARBA" id="ARBA00015816"/>
    </source>
</evidence>
<evidence type="ECO:0000256" key="8">
    <source>
        <dbReference type="ARBA" id="ARBA00022692"/>
    </source>
</evidence>
<evidence type="ECO:0000256" key="18">
    <source>
        <dbReference type="ARBA" id="ARBA00029586"/>
    </source>
</evidence>
<dbReference type="KEGG" id="pei:H9L10_06935"/>
<keyword evidence="9" id="KW-0001">2Fe-2S</keyword>
<keyword evidence="16 20" id="KW-0472">Membrane</keyword>
<evidence type="ECO:0000256" key="13">
    <source>
        <dbReference type="ARBA" id="ARBA00023002"/>
    </source>
</evidence>
<dbReference type="AlphaFoldDB" id="A0A7G9R4Z5"/>
<keyword evidence="6" id="KW-1003">Cell membrane</keyword>
<evidence type="ECO:0000313" key="23">
    <source>
        <dbReference type="Proteomes" id="UP000515976"/>
    </source>
</evidence>
<dbReference type="Gene3D" id="2.102.10.10">
    <property type="entry name" value="Rieske [2Fe-2S] iron-sulphur domain"/>
    <property type="match status" value="1"/>
</dbReference>
<dbReference type="GO" id="GO:0005886">
    <property type="term" value="C:plasma membrane"/>
    <property type="evidence" value="ECO:0007669"/>
    <property type="project" value="UniProtKB-SubCell"/>
</dbReference>
<dbReference type="InterPro" id="IPR045603">
    <property type="entry name" value="QcrA_N"/>
</dbReference>
<keyword evidence="11" id="KW-0249">Electron transport</keyword>
<dbReference type="InterPro" id="IPR036922">
    <property type="entry name" value="Rieske_2Fe-2S_sf"/>
</dbReference>
<evidence type="ECO:0000256" key="16">
    <source>
        <dbReference type="ARBA" id="ARBA00023136"/>
    </source>
</evidence>
<evidence type="ECO:0000256" key="1">
    <source>
        <dbReference type="ARBA" id="ARBA00002494"/>
    </source>
</evidence>
<comment type="function">
    <text evidence="1">Iron-sulfur subunit of the cytochrome bc1 complex, an essential component of the respiratory electron transport chain required for ATP synthesis. The bc1 complex catalyzes the oxidation of menaquinol and the reduction of cytochrome c in the respiratory chain. The bc1 complex operates through a Q-cycle mechanism that couples electron transfer to generation of the proton gradient that drives ATP synthesis.</text>
</comment>
<keyword evidence="7" id="KW-0679">Respiratory chain</keyword>
<keyword evidence="23" id="KW-1185">Reference proteome</keyword>
<sequence length="382" mass="41269">MNEQDPHTPGTEVTPAPEHGAVRLEEGHVVGTGGLPERFTNPGLPHHVPRMADLDEAAARRAEKQVATLFGISILGTVLFIVLYFVLDVDQTVFVPGIGRTSASNVGLGVTLALSLLGIGLGAVHWAKTLMPDAEVVEERHPMRASDADRAEAVRVITEEGGRSQISRRPLVKYTLGGALGLFALPLALQVGGSLGELPRKSLSLTWWNGGPSGPGEEPTFRPLRLMKDPENQPIKASDVTIGSVFHVMPEGLLPDPETHEGGAEDLLEEKAKAAVLLMRLDPAQIRSQKELDWGHDGIVAYSKICTHVGCPVGLYEQQTHHLLCPCHQSTFDVTQDCKVIFGPAKRPLPQLKITVDDEGYLVSAQPFEEAVGPSFWERNSS</sequence>
<protein>
    <recommendedName>
        <fullName evidence="4">Cytochrome bc1 complex Rieske iron-sulfur subunit</fullName>
    </recommendedName>
    <alternativeName>
        <fullName evidence="18">Cytochrome bc1 reductase complex subunit QcrA</fullName>
    </alternativeName>
    <alternativeName>
        <fullName evidence="19">Rieske iron-sulfur protein</fullName>
    </alternativeName>
</protein>
<feature type="transmembrane region" description="Helical" evidence="20">
    <location>
        <begin position="106"/>
        <end position="127"/>
    </location>
</feature>
<evidence type="ECO:0000256" key="9">
    <source>
        <dbReference type="ARBA" id="ARBA00022714"/>
    </source>
</evidence>
<feature type="domain" description="Rieske" evidence="21">
    <location>
        <begin position="273"/>
        <end position="363"/>
    </location>
</feature>
<evidence type="ECO:0000256" key="7">
    <source>
        <dbReference type="ARBA" id="ARBA00022660"/>
    </source>
</evidence>
<evidence type="ECO:0000256" key="15">
    <source>
        <dbReference type="ARBA" id="ARBA00023014"/>
    </source>
</evidence>
<keyword evidence="12 20" id="KW-1133">Transmembrane helix</keyword>
<keyword evidence="15" id="KW-0411">Iron-sulfur</keyword>
<keyword evidence="10" id="KW-0479">Metal-binding</keyword>
<dbReference type="GO" id="GO:0046872">
    <property type="term" value="F:metal ion binding"/>
    <property type="evidence" value="ECO:0007669"/>
    <property type="project" value="UniProtKB-KW"/>
</dbReference>
<dbReference type="PROSITE" id="PS51296">
    <property type="entry name" value="RIESKE"/>
    <property type="match status" value="1"/>
</dbReference>
<evidence type="ECO:0000259" key="21">
    <source>
        <dbReference type="PROSITE" id="PS51296"/>
    </source>
</evidence>
<dbReference type="SUPFAM" id="SSF50022">
    <property type="entry name" value="ISP domain"/>
    <property type="match status" value="1"/>
</dbReference>
<evidence type="ECO:0000256" key="17">
    <source>
        <dbReference type="ARBA" id="ARBA00023157"/>
    </source>
</evidence>
<name>A0A7G9R4Z5_9MICO</name>
<evidence type="ECO:0000256" key="2">
    <source>
        <dbReference type="ARBA" id="ARBA00004651"/>
    </source>
</evidence>
<evidence type="ECO:0000256" key="6">
    <source>
        <dbReference type="ARBA" id="ARBA00022475"/>
    </source>
</evidence>
<dbReference type="Proteomes" id="UP000515976">
    <property type="component" value="Chromosome"/>
</dbReference>
<keyword evidence="5" id="KW-0813">Transport</keyword>
<evidence type="ECO:0000256" key="3">
    <source>
        <dbReference type="ARBA" id="ARBA00010651"/>
    </source>
</evidence>